<proteinExistence type="predicted"/>
<protein>
    <submittedName>
        <fullName evidence="1">Uncharacterized protein</fullName>
    </submittedName>
</protein>
<sequence>MSTAADLSLRLAKIDDHRTALARRLEDGYDRIEQALAEGQDVSQWEVFWVDLLRQYEELCDERLGAAA</sequence>
<evidence type="ECO:0000313" key="1">
    <source>
        <dbReference type="EMBL" id="CAA9559238.1"/>
    </source>
</evidence>
<dbReference type="AlphaFoldDB" id="A0A6J4UVL7"/>
<accession>A0A6J4UVL7</accession>
<reference evidence="1" key="1">
    <citation type="submission" date="2020-02" db="EMBL/GenBank/DDBJ databases">
        <authorList>
            <person name="Meier V. D."/>
        </authorList>
    </citation>
    <scope>NUCLEOTIDE SEQUENCE</scope>
    <source>
        <strain evidence="1">AVDCRST_MAG59</strain>
    </source>
</reference>
<name>A0A6J4UVL7_9BACT</name>
<dbReference type="EMBL" id="CADCWF010000151">
    <property type="protein sequence ID" value="CAA9559238.1"/>
    <property type="molecule type" value="Genomic_DNA"/>
</dbReference>
<gene>
    <name evidence="1" type="ORF">AVDCRST_MAG59-2347</name>
</gene>
<organism evidence="1">
    <name type="scientific">uncultured Thermomicrobiales bacterium</name>
    <dbReference type="NCBI Taxonomy" id="1645740"/>
    <lineage>
        <taxon>Bacteria</taxon>
        <taxon>Pseudomonadati</taxon>
        <taxon>Thermomicrobiota</taxon>
        <taxon>Thermomicrobia</taxon>
        <taxon>Thermomicrobiales</taxon>
        <taxon>environmental samples</taxon>
    </lineage>
</organism>